<keyword evidence="1" id="KW-0540">Nuclease</keyword>
<protein>
    <submittedName>
        <fullName evidence="5">Ribonuclease R</fullName>
    </submittedName>
</protein>
<comment type="caution">
    <text evidence="5">The sequence shown here is derived from an EMBL/GenBank/DDBJ whole genome shotgun (WGS) entry which is preliminary data.</text>
</comment>
<dbReference type="EMBL" id="JAHZIK010000937">
    <property type="protein sequence ID" value="MBW7457708.1"/>
    <property type="molecule type" value="Genomic_DNA"/>
</dbReference>
<dbReference type="InterPro" id="IPR011129">
    <property type="entry name" value="CSD"/>
</dbReference>
<accession>A0ABS7CA05</accession>
<dbReference type="Pfam" id="PF08206">
    <property type="entry name" value="OB_RNB"/>
    <property type="match status" value="1"/>
</dbReference>
<keyword evidence="2" id="KW-0378">Hydrolase</keyword>
<keyword evidence="3" id="KW-0269">Exonuclease</keyword>
<organism evidence="5 6">
    <name type="scientific">Paenibacillus sepulcri</name>
    <dbReference type="NCBI Taxonomy" id="359917"/>
    <lineage>
        <taxon>Bacteria</taxon>
        <taxon>Bacillati</taxon>
        <taxon>Bacillota</taxon>
        <taxon>Bacilli</taxon>
        <taxon>Bacillales</taxon>
        <taxon>Paenibacillaceae</taxon>
        <taxon>Paenibacillus</taxon>
    </lineage>
</organism>
<proteinExistence type="predicted"/>
<dbReference type="Proteomes" id="UP001519887">
    <property type="component" value="Unassembled WGS sequence"/>
</dbReference>
<feature type="non-terminal residue" evidence="5">
    <location>
        <position position="131"/>
    </location>
</feature>
<dbReference type="InterPro" id="IPR012340">
    <property type="entry name" value="NA-bd_OB-fold"/>
</dbReference>
<evidence type="ECO:0000259" key="4">
    <source>
        <dbReference type="SMART" id="SM00357"/>
    </source>
</evidence>
<evidence type="ECO:0000256" key="3">
    <source>
        <dbReference type="ARBA" id="ARBA00022839"/>
    </source>
</evidence>
<reference evidence="5 6" key="1">
    <citation type="submission" date="2021-07" db="EMBL/GenBank/DDBJ databases">
        <title>Paenibacillus radiodurans sp. nov., isolated from the southeastern edge of Tengger Desert.</title>
        <authorList>
            <person name="Zhang G."/>
        </authorList>
    </citation>
    <scope>NUCLEOTIDE SEQUENCE [LARGE SCALE GENOMIC DNA]</scope>
    <source>
        <strain evidence="5 6">CCM 7311</strain>
    </source>
</reference>
<evidence type="ECO:0000313" key="5">
    <source>
        <dbReference type="EMBL" id="MBW7457708.1"/>
    </source>
</evidence>
<dbReference type="Gene3D" id="2.40.50.140">
    <property type="entry name" value="Nucleic acid-binding proteins"/>
    <property type="match status" value="1"/>
</dbReference>
<feature type="domain" description="Cold-shock" evidence="4">
    <location>
        <begin position="70"/>
        <end position="131"/>
    </location>
</feature>
<evidence type="ECO:0000256" key="1">
    <source>
        <dbReference type="ARBA" id="ARBA00022722"/>
    </source>
</evidence>
<name>A0ABS7CA05_9BACL</name>
<gene>
    <name evidence="5" type="ORF">K0U00_27060</name>
</gene>
<dbReference type="InterPro" id="IPR013223">
    <property type="entry name" value="RNase_B_OB_dom"/>
</dbReference>
<dbReference type="SUPFAM" id="SSF50249">
    <property type="entry name" value="Nucleic acid-binding proteins"/>
    <property type="match status" value="1"/>
</dbReference>
<sequence>MATEQQLLDFMHEPAYKPMTYKELEEHMGGGDAESFKAFLILLNRLEDEGKIIRTPKDRYGVPERMNLLRGRIQAHAKGFAFLIPEDKEHPDVYIGANDLKSAMNGDTVLVKITSRSENGGRMEGEVNRVV</sequence>
<evidence type="ECO:0000313" key="6">
    <source>
        <dbReference type="Proteomes" id="UP001519887"/>
    </source>
</evidence>
<evidence type="ECO:0000256" key="2">
    <source>
        <dbReference type="ARBA" id="ARBA00022801"/>
    </source>
</evidence>
<dbReference type="SMART" id="SM00357">
    <property type="entry name" value="CSP"/>
    <property type="match status" value="1"/>
</dbReference>
<keyword evidence="6" id="KW-1185">Reference proteome</keyword>